<dbReference type="InterPro" id="IPR001019">
    <property type="entry name" value="Gprotein_alpha_su"/>
</dbReference>
<evidence type="ECO:0000256" key="5">
    <source>
        <dbReference type="ARBA" id="ARBA00023134"/>
    </source>
</evidence>
<dbReference type="InterPro" id="IPR027417">
    <property type="entry name" value="P-loop_NTPase"/>
</dbReference>
<dbReference type="GO" id="GO:0031683">
    <property type="term" value="F:G-protein beta/gamma-subunit complex binding"/>
    <property type="evidence" value="ECO:0007669"/>
    <property type="project" value="InterPro"/>
</dbReference>
<dbReference type="GO" id="GO:0005525">
    <property type="term" value="F:GTP binding"/>
    <property type="evidence" value="ECO:0007669"/>
    <property type="project" value="UniProtKB-KW"/>
</dbReference>
<evidence type="ECO:0000256" key="10">
    <source>
        <dbReference type="PIRSR" id="PIRSR601019-2"/>
    </source>
</evidence>
<dbReference type="Gene3D" id="3.40.50.300">
    <property type="entry name" value="P-loop containing nucleotide triphosphate hydrolases"/>
    <property type="match status" value="1"/>
</dbReference>
<evidence type="ECO:0000313" key="11">
    <source>
        <dbReference type="EMBL" id="VDP82255.1"/>
    </source>
</evidence>
<evidence type="ECO:0000256" key="8">
    <source>
        <dbReference type="ARBA" id="ARBA00023288"/>
    </source>
</evidence>
<reference evidence="11 12" key="2">
    <citation type="submission" date="2018-11" db="EMBL/GenBank/DDBJ databases">
        <authorList>
            <consortium name="Pathogen Informatics"/>
        </authorList>
    </citation>
    <scope>NUCLEOTIDE SEQUENCE [LARGE SCALE GENOMIC DNA]</scope>
    <source>
        <strain evidence="11 12">Egypt</strain>
    </source>
</reference>
<keyword evidence="2 10" id="KW-0479">Metal-binding</keyword>
<evidence type="ECO:0000313" key="12">
    <source>
        <dbReference type="Proteomes" id="UP000272942"/>
    </source>
</evidence>
<evidence type="ECO:0000313" key="13">
    <source>
        <dbReference type="WBParaSite" id="ECPE_0000790201-mRNA-1"/>
    </source>
</evidence>
<evidence type="ECO:0000256" key="1">
    <source>
        <dbReference type="ARBA" id="ARBA00022707"/>
    </source>
</evidence>
<organism evidence="13">
    <name type="scientific">Echinostoma caproni</name>
    <dbReference type="NCBI Taxonomy" id="27848"/>
    <lineage>
        <taxon>Eukaryota</taxon>
        <taxon>Metazoa</taxon>
        <taxon>Spiralia</taxon>
        <taxon>Lophotrochozoa</taxon>
        <taxon>Platyhelminthes</taxon>
        <taxon>Trematoda</taxon>
        <taxon>Digenea</taxon>
        <taxon>Plagiorchiida</taxon>
        <taxon>Echinostomata</taxon>
        <taxon>Echinostomatoidea</taxon>
        <taxon>Echinostomatidae</taxon>
        <taxon>Echinostoma</taxon>
    </lineage>
</organism>
<protein>
    <submittedName>
        <fullName evidence="13">Guanine nucleotide-binding protein G(O) subunit alpha</fullName>
    </submittedName>
</protein>
<evidence type="ECO:0000256" key="7">
    <source>
        <dbReference type="ARBA" id="ARBA00023224"/>
    </source>
</evidence>
<accession>A0A183ALP8</accession>
<keyword evidence="8" id="KW-0449">Lipoprotein</keyword>
<feature type="binding site" evidence="10">
    <location>
        <position position="47"/>
    </location>
    <ligand>
        <name>Mg(2+)</name>
        <dbReference type="ChEBI" id="CHEBI:18420"/>
    </ligand>
</feature>
<dbReference type="SUPFAM" id="SSF52540">
    <property type="entry name" value="P-loop containing nucleoside triphosphate hydrolases"/>
    <property type="match status" value="1"/>
</dbReference>
<dbReference type="GO" id="GO:0003924">
    <property type="term" value="F:GTPase activity"/>
    <property type="evidence" value="ECO:0007669"/>
    <property type="project" value="InterPro"/>
</dbReference>
<dbReference type="WBParaSite" id="ECPE_0000790201-mRNA-1">
    <property type="protein sequence ID" value="ECPE_0000790201-mRNA-1"/>
    <property type="gene ID" value="ECPE_0000790201"/>
</dbReference>
<keyword evidence="7" id="KW-0807">Transducer</keyword>
<dbReference type="Pfam" id="PF00503">
    <property type="entry name" value="G-alpha"/>
    <property type="match status" value="1"/>
</dbReference>
<evidence type="ECO:0000256" key="6">
    <source>
        <dbReference type="ARBA" id="ARBA00023139"/>
    </source>
</evidence>
<dbReference type="EMBL" id="UZAN01045218">
    <property type="protein sequence ID" value="VDP82255.1"/>
    <property type="molecule type" value="Genomic_DNA"/>
</dbReference>
<dbReference type="Proteomes" id="UP000272942">
    <property type="component" value="Unassembled WGS sequence"/>
</dbReference>
<dbReference type="GO" id="GO:0046872">
    <property type="term" value="F:metal ion binding"/>
    <property type="evidence" value="ECO:0007669"/>
    <property type="project" value="UniProtKB-KW"/>
</dbReference>
<dbReference type="GO" id="GO:0005737">
    <property type="term" value="C:cytoplasm"/>
    <property type="evidence" value="ECO:0007669"/>
    <property type="project" value="TreeGrafter"/>
</dbReference>
<dbReference type="AlphaFoldDB" id="A0A183ALP8"/>
<evidence type="ECO:0000256" key="2">
    <source>
        <dbReference type="ARBA" id="ARBA00022723"/>
    </source>
</evidence>
<evidence type="ECO:0000256" key="4">
    <source>
        <dbReference type="ARBA" id="ARBA00022842"/>
    </source>
</evidence>
<dbReference type="GO" id="GO:0001664">
    <property type="term" value="F:G protein-coupled receptor binding"/>
    <property type="evidence" value="ECO:0007669"/>
    <property type="project" value="TreeGrafter"/>
</dbReference>
<keyword evidence="3 9" id="KW-0547">Nucleotide-binding</keyword>
<dbReference type="GO" id="GO:0007188">
    <property type="term" value="P:adenylate cyclase-modulating G protein-coupled receptor signaling pathway"/>
    <property type="evidence" value="ECO:0007669"/>
    <property type="project" value="TreeGrafter"/>
</dbReference>
<evidence type="ECO:0000256" key="3">
    <source>
        <dbReference type="ARBA" id="ARBA00022741"/>
    </source>
</evidence>
<proteinExistence type="predicted"/>
<keyword evidence="1" id="KW-0519">Myristate</keyword>
<evidence type="ECO:0000256" key="9">
    <source>
        <dbReference type="PIRSR" id="PIRSR601019-1"/>
    </source>
</evidence>
<reference evidence="13" key="1">
    <citation type="submission" date="2016-06" db="UniProtKB">
        <authorList>
            <consortium name="WormBaseParasite"/>
        </authorList>
    </citation>
    <scope>IDENTIFICATION</scope>
</reference>
<keyword evidence="4 10" id="KW-0460">Magnesium</keyword>
<gene>
    <name evidence="11" type="ORF">ECPE_LOCUS7883</name>
</gene>
<keyword evidence="5 9" id="KW-0342">GTP-binding</keyword>
<sequence>MGCTLSKEERDALEQSRNIDKKLKEDGMQAAKDVKLLLLGAGESGKSTIVKQMNYISPDGDEVSVRIQKARSASLDYSGWACVMCIVMEGGTKRAPASERIKNGTRRRSD</sequence>
<name>A0A183ALP8_9TREM</name>
<keyword evidence="6" id="KW-0564">Palmitate</keyword>
<dbReference type="PANTHER" id="PTHR10218:SF362">
    <property type="entry name" value="G PROTEIN ALPHA O SUBUNIT"/>
    <property type="match status" value="1"/>
</dbReference>
<dbReference type="GO" id="GO:0005834">
    <property type="term" value="C:heterotrimeric G-protein complex"/>
    <property type="evidence" value="ECO:0007669"/>
    <property type="project" value="TreeGrafter"/>
</dbReference>
<keyword evidence="12" id="KW-1185">Reference proteome</keyword>
<feature type="binding site" evidence="9">
    <location>
        <begin position="43"/>
        <end position="48"/>
    </location>
    <ligand>
        <name>GTP</name>
        <dbReference type="ChEBI" id="CHEBI:37565"/>
    </ligand>
</feature>
<dbReference type="PANTHER" id="PTHR10218">
    <property type="entry name" value="GTP-BINDING PROTEIN ALPHA SUBUNIT"/>
    <property type="match status" value="1"/>
</dbReference>
<dbReference type="OrthoDB" id="5817230at2759"/>